<keyword evidence="3 5" id="KW-0658">Purine biosynthesis</keyword>
<dbReference type="OrthoDB" id="9804625at2"/>
<dbReference type="RefSeq" id="WP_013043756.1">
    <property type="nucleotide sequence ID" value="NC_014008.1"/>
</dbReference>
<dbReference type="GO" id="GO:0006189">
    <property type="term" value="P:'de novo' IMP biosynthetic process"/>
    <property type="evidence" value="ECO:0007669"/>
    <property type="project" value="UniProtKB-UniRule"/>
</dbReference>
<proteinExistence type="inferred from homology"/>
<dbReference type="HOGENOM" id="CLU_011534_0_1_0"/>
<keyword evidence="2 5" id="KW-0547">Nucleotide-binding</keyword>
<dbReference type="GO" id="GO:0005829">
    <property type="term" value="C:cytosol"/>
    <property type="evidence" value="ECO:0007669"/>
    <property type="project" value="TreeGrafter"/>
</dbReference>
<dbReference type="PROSITE" id="PS50975">
    <property type="entry name" value="ATP_GRASP"/>
    <property type="match status" value="1"/>
</dbReference>
<comment type="function">
    <text evidence="6">Catalyzes the ATP-dependent conversion of 5-aminoimidazole ribonucleotide (AIR) and HCO(3)- to N5-carboxyaminoimidazole ribonucleotide (N5-CAIR).</text>
</comment>
<dbReference type="Pfam" id="PF17769">
    <property type="entry name" value="PurK_C"/>
    <property type="match status" value="1"/>
</dbReference>
<dbReference type="GO" id="GO:0004638">
    <property type="term" value="F:phosphoribosylaminoimidazole carboxylase activity"/>
    <property type="evidence" value="ECO:0007669"/>
    <property type="project" value="InterPro"/>
</dbReference>
<comment type="function">
    <text evidence="5">Catalyzes the ATP-dependent conversion of 5-aminoimidazole ribonucleotide (AIR) and HCO(3)(-) to N5-carboxyaminoimidazole ribonucleotide (N5-CAIR).</text>
</comment>
<feature type="domain" description="ATP-grasp" evidence="7">
    <location>
        <begin position="108"/>
        <end position="298"/>
    </location>
</feature>
<evidence type="ECO:0000256" key="3">
    <source>
        <dbReference type="ARBA" id="ARBA00022755"/>
    </source>
</evidence>
<organism evidence="8 9">
    <name type="scientific">Coraliomargarita akajimensis (strain DSM 45221 / IAM 15411 / JCM 23193 / KCTC 12865 / 04OKA010-24)</name>
    <dbReference type="NCBI Taxonomy" id="583355"/>
    <lineage>
        <taxon>Bacteria</taxon>
        <taxon>Pseudomonadati</taxon>
        <taxon>Verrucomicrobiota</taxon>
        <taxon>Opitutia</taxon>
        <taxon>Puniceicoccales</taxon>
        <taxon>Coraliomargaritaceae</taxon>
        <taxon>Coraliomargarita</taxon>
    </lineage>
</organism>
<name>D5EL98_CORAD</name>
<dbReference type="UniPathway" id="UPA00074">
    <property type="reaction ID" value="UER00942"/>
</dbReference>
<reference evidence="8 9" key="1">
    <citation type="journal article" date="2010" name="Stand. Genomic Sci.">
        <title>Complete genome sequence of Coraliomargarita akajimensis type strain (04OKA010-24).</title>
        <authorList>
            <person name="Mavromatis K."/>
            <person name="Abt B."/>
            <person name="Brambilla E."/>
            <person name="Lapidus A."/>
            <person name="Copeland A."/>
            <person name="Deshpande S."/>
            <person name="Nolan M."/>
            <person name="Lucas S."/>
            <person name="Tice H."/>
            <person name="Cheng J.F."/>
            <person name="Han C."/>
            <person name="Detter J.C."/>
            <person name="Woyke T."/>
            <person name="Goodwin L."/>
            <person name="Pitluck S."/>
            <person name="Held B."/>
            <person name="Brettin T."/>
            <person name="Tapia R."/>
            <person name="Ivanova N."/>
            <person name="Mikhailova N."/>
            <person name="Pati A."/>
            <person name="Liolios K."/>
            <person name="Chen A."/>
            <person name="Palaniappan K."/>
            <person name="Land M."/>
            <person name="Hauser L."/>
            <person name="Chang Y.J."/>
            <person name="Jeffries C.D."/>
            <person name="Rohde M."/>
            <person name="Goker M."/>
            <person name="Bristow J."/>
            <person name="Eisen J.A."/>
            <person name="Markowitz V."/>
            <person name="Hugenholtz P."/>
            <person name="Klenk H.P."/>
            <person name="Kyrpides N.C."/>
        </authorList>
    </citation>
    <scope>NUCLEOTIDE SEQUENCE [LARGE SCALE GENOMIC DNA]</scope>
    <source>
        <strain evidence="9">DSM 45221 / IAM 15411 / JCM 23193 / KCTC 12865</strain>
    </source>
</reference>
<evidence type="ECO:0000256" key="5">
    <source>
        <dbReference type="HAMAP-Rule" id="MF_01928"/>
    </source>
</evidence>
<dbReference type="Pfam" id="PF02222">
    <property type="entry name" value="ATP-grasp"/>
    <property type="match status" value="1"/>
</dbReference>
<feature type="binding site" evidence="5">
    <location>
        <position position="144"/>
    </location>
    <ligand>
        <name>ATP</name>
        <dbReference type="ChEBI" id="CHEBI:30616"/>
    </ligand>
</feature>
<dbReference type="PANTHER" id="PTHR11609:SF5">
    <property type="entry name" value="PHOSPHORIBOSYLAMINOIMIDAZOLE CARBOXYLASE"/>
    <property type="match status" value="1"/>
</dbReference>
<dbReference type="Pfam" id="PF22660">
    <property type="entry name" value="RS_preATP-grasp-like"/>
    <property type="match status" value="1"/>
</dbReference>
<dbReference type="InterPro" id="IPR011761">
    <property type="entry name" value="ATP-grasp"/>
</dbReference>
<dbReference type="SUPFAM" id="SSF51246">
    <property type="entry name" value="Rudiment single hybrid motif"/>
    <property type="match status" value="1"/>
</dbReference>
<comment type="subunit">
    <text evidence="5 6">Homodimer.</text>
</comment>
<evidence type="ECO:0000256" key="1">
    <source>
        <dbReference type="ARBA" id="ARBA00022598"/>
    </source>
</evidence>
<dbReference type="HAMAP" id="MF_01928">
    <property type="entry name" value="PurK"/>
    <property type="match status" value="1"/>
</dbReference>
<dbReference type="NCBIfam" id="NF004679">
    <property type="entry name" value="PRK06019.1-5"/>
    <property type="match status" value="1"/>
</dbReference>
<keyword evidence="8" id="KW-0456">Lyase</keyword>
<comment type="similarity">
    <text evidence="5 6">Belongs to the PurK/PurT family.</text>
</comment>
<dbReference type="InterPro" id="IPR003135">
    <property type="entry name" value="ATP-grasp_carboxylate-amine"/>
</dbReference>
<dbReference type="KEGG" id="caa:Caka_2016"/>
<dbReference type="Gene3D" id="3.40.50.20">
    <property type="match status" value="1"/>
</dbReference>
<keyword evidence="1 5" id="KW-0436">Ligase</keyword>
<evidence type="ECO:0000256" key="4">
    <source>
        <dbReference type="ARBA" id="ARBA00022840"/>
    </source>
</evidence>
<dbReference type="InterPro" id="IPR005875">
    <property type="entry name" value="PurK"/>
</dbReference>
<feature type="binding site" evidence="5">
    <location>
        <position position="104"/>
    </location>
    <ligand>
        <name>ATP</name>
        <dbReference type="ChEBI" id="CHEBI:30616"/>
    </ligand>
</feature>
<sequence length="380" mass="41160">MITPGQTIGVLGGGQLGRMLMLAGRALGYRFHVFEPKGPCAAGMVADKEINAEYSDEAALKAFAEGVDVITLEFENIPAEVVDMLSAIKPVLPGKQALHICQHRQREKDFLKSTGLPCAPFEYADSAASLKTAIETVGTPCVIKTAAFGYDGKGQIKINAFDDSVDCDTLWTRLGEPPRVVIEKWIHHAGEFSVICARKADGSKITFPMAENVHVDHILHASIVPARVTDTTREAGEALARDIADKLEVVGLIAVELFLDEDGSLIVNEMAPRPHNSGHYTMDGCVTSQFEQHIRAVTNLPFGSTRLHCPTVMINLLGDVWKNGEPDWSGLLADPMAKLHLYDKGEPRPARKMGHFTILGDDVDATLASAEAHFARLTGA</sequence>
<dbReference type="Gene3D" id="3.30.1490.20">
    <property type="entry name" value="ATP-grasp fold, A domain"/>
    <property type="match status" value="1"/>
</dbReference>
<dbReference type="FunFam" id="3.40.50.20:FF:000016">
    <property type="entry name" value="N5-carboxyaminoimidazole ribonucleotide synthase"/>
    <property type="match status" value="1"/>
</dbReference>
<dbReference type="SUPFAM" id="SSF52440">
    <property type="entry name" value="PreATP-grasp domain"/>
    <property type="match status" value="1"/>
</dbReference>
<dbReference type="InterPro" id="IPR013815">
    <property type="entry name" value="ATP_grasp_subdomain_1"/>
</dbReference>
<keyword evidence="9" id="KW-1185">Reference proteome</keyword>
<protein>
    <recommendedName>
        <fullName evidence="5 6">N5-carboxyaminoimidazole ribonucleotide synthase</fullName>
        <shortName evidence="5 6">N5-CAIR synthase</shortName>
        <ecNumber evidence="5 6">6.3.4.18</ecNumber>
    </recommendedName>
    <alternativeName>
        <fullName evidence="5 6">5-(carboxyamino)imidazole ribonucleotide synthetase</fullName>
    </alternativeName>
</protein>
<dbReference type="Proteomes" id="UP000000925">
    <property type="component" value="Chromosome"/>
</dbReference>
<dbReference type="InterPro" id="IPR011054">
    <property type="entry name" value="Rudment_hybrid_motif"/>
</dbReference>
<gene>
    <name evidence="5 6" type="primary">purK</name>
    <name evidence="8" type="ordered locus">Caka_2016</name>
</gene>
<dbReference type="PANTHER" id="PTHR11609">
    <property type="entry name" value="PURINE BIOSYNTHESIS PROTEIN 6/7, PUR6/7"/>
    <property type="match status" value="1"/>
</dbReference>
<comment type="catalytic activity">
    <reaction evidence="5 6">
        <text>5-amino-1-(5-phospho-beta-D-ribosyl)imidazole + hydrogencarbonate + ATP = 5-carboxyamino-1-(5-phospho-D-ribosyl)imidazole + ADP + phosphate + 2 H(+)</text>
        <dbReference type="Rhea" id="RHEA:19317"/>
        <dbReference type="ChEBI" id="CHEBI:15378"/>
        <dbReference type="ChEBI" id="CHEBI:17544"/>
        <dbReference type="ChEBI" id="CHEBI:30616"/>
        <dbReference type="ChEBI" id="CHEBI:43474"/>
        <dbReference type="ChEBI" id="CHEBI:58730"/>
        <dbReference type="ChEBI" id="CHEBI:137981"/>
        <dbReference type="ChEBI" id="CHEBI:456216"/>
        <dbReference type="EC" id="6.3.4.18"/>
    </reaction>
</comment>
<dbReference type="NCBIfam" id="NF004676">
    <property type="entry name" value="PRK06019.1-2"/>
    <property type="match status" value="1"/>
</dbReference>
<dbReference type="GO" id="GO:0034028">
    <property type="term" value="F:5-(carboxyamino)imidazole ribonucleotide synthase activity"/>
    <property type="evidence" value="ECO:0007669"/>
    <property type="project" value="UniProtKB-UniRule"/>
</dbReference>
<dbReference type="GO" id="GO:0005524">
    <property type="term" value="F:ATP binding"/>
    <property type="evidence" value="ECO:0007669"/>
    <property type="project" value="UniProtKB-UniRule"/>
</dbReference>
<evidence type="ECO:0000256" key="6">
    <source>
        <dbReference type="RuleBase" id="RU361200"/>
    </source>
</evidence>
<dbReference type="NCBIfam" id="TIGR01161">
    <property type="entry name" value="purK"/>
    <property type="match status" value="1"/>
</dbReference>
<dbReference type="InterPro" id="IPR040686">
    <property type="entry name" value="PurK_C"/>
</dbReference>
<dbReference type="Gene3D" id="3.30.470.20">
    <property type="entry name" value="ATP-grasp fold, B domain"/>
    <property type="match status" value="1"/>
</dbReference>
<dbReference type="GO" id="GO:0046872">
    <property type="term" value="F:metal ion binding"/>
    <property type="evidence" value="ECO:0007669"/>
    <property type="project" value="InterPro"/>
</dbReference>
<feature type="binding site" evidence="5">
    <location>
        <begin position="149"/>
        <end position="155"/>
    </location>
    <ligand>
        <name>ATP</name>
        <dbReference type="ChEBI" id="CHEBI:30616"/>
    </ligand>
</feature>
<dbReference type="eggNOG" id="COG0026">
    <property type="taxonomic scope" value="Bacteria"/>
</dbReference>
<evidence type="ECO:0000259" key="7">
    <source>
        <dbReference type="PROSITE" id="PS50975"/>
    </source>
</evidence>
<dbReference type="STRING" id="583355.Caka_2016"/>
<keyword evidence="4 5" id="KW-0067">ATP-binding</keyword>
<dbReference type="FunFam" id="3.30.470.20:FF:000029">
    <property type="entry name" value="N5-carboxyaminoimidazole ribonucleotide synthase"/>
    <property type="match status" value="1"/>
</dbReference>
<dbReference type="EMBL" id="CP001998">
    <property type="protein sequence ID" value="ADE55034.1"/>
    <property type="molecule type" value="Genomic_DNA"/>
</dbReference>
<feature type="binding site" evidence="5">
    <location>
        <begin position="268"/>
        <end position="269"/>
    </location>
    <ligand>
        <name>ATP</name>
        <dbReference type="ChEBI" id="CHEBI:30616"/>
    </ligand>
</feature>
<dbReference type="EC" id="6.3.4.18" evidence="5 6"/>
<dbReference type="AlphaFoldDB" id="D5EL98"/>
<evidence type="ECO:0000313" key="9">
    <source>
        <dbReference type="Proteomes" id="UP000000925"/>
    </source>
</evidence>
<feature type="binding site" evidence="5">
    <location>
        <position position="214"/>
    </location>
    <ligand>
        <name>ATP</name>
        <dbReference type="ChEBI" id="CHEBI:30616"/>
    </ligand>
</feature>
<accession>D5EL98</accession>
<evidence type="ECO:0000256" key="2">
    <source>
        <dbReference type="ARBA" id="ARBA00022741"/>
    </source>
</evidence>
<feature type="binding site" evidence="5">
    <location>
        <position position="191"/>
    </location>
    <ligand>
        <name>ATP</name>
        <dbReference type="ChEBI" id="CHEBI:30616"/>
    </ligand>
</feature>
<dbReference type="SUPFAM" id="SSF56059">
    <property type="entry name" value="Glutathione synthetase ATP-binding domain-like"/>
    <property type="match status" value="1"/>
</dbReference>
<evidence type="ECO:0000313" key="8">
    <source>
        <dbReference type="EMBL" id="ADE55034.1"/>
    </source>
</evidence>
<dbReference type="InterPro" id="IPR054350">
    <property type="entry name" value="PurT/PurK_preATP-grasp"/>
</dbReference>
<dbReference type="InterPro" id="IPR016185">
    <property type="entry name" value="PreATP-grasp_dom_sf"/>
</dbReference>
<comment type="pathway">
    <text evidence="5 6">Purine metabolism; IMP biosynthesis via de novo pathway; 5-amino-1-(5-phospho-D-ribosyl)imidazole-4-carboxylate from 5-amino-1-(5-phospho-D-ribosyl)imidazole (N5-CAIR route): step 1/2.</text>
</comment>
<dbReference type="NCBIfam" id="NF004675">
    <property type="entry name" value="PRK06019.1-1"/>
    <property type="match status" value="1"/>
</dbReference>
<feature type="binding site" evidence="5">
    <location>
        <begin position="183"/>
        <end position="186"/>
    </location>
    <ligand>
        <name>ATP</name>
        <dbReference type="ChEBI" id="CHEBI:30616"/>
    </ligand>
</feature>
<dbReference type="NCBIfam" id="NF004677">
    <property type="entry name" value="PRK06019.1-3"/>
    <property type="match status" value="1"/>
</dbReference>